<dbReference type="SMART" id="SM00028">
    <property type="entry name" value="TPR"/>
    <property type="match status" value="9"/>
</dbReference>
<dbReference type="InterPro" id="IPR011990">
    <property type="entry name" value="TPR-like_helical_dom_sf"/>
</dbReference>
<dbReference type="PANTHER" id="PTHR12558">
    <property type="entry name" value="CELL DIVISION CYCLE 16,23,27"/>
    <property type="match status" value="1"/>
</dbReference>
<feature type="repeat" description="TPR" evidence="1">
    <location>
        <begin position="138"/>
        <end position="171"/>
    </location>
</feature>
<dbReference type="AlphaFoldDB" id="A0A428MR53"/>
<evidence type="ECO:0000256" key="1">
    <source>
        <dbReference type="PROSITE-ProRule" id="PRU00339"/>
    </source>
</evidence>
<keyword evidence="1" id="KW-0802">TPR repeat</keyword>
<feature type="repeat" description="TPR" evidence="1">
    <location>
        <begin position="459"/>
        <end position="492"/>
    </location>
</feature>
<evidence type="ECO:0000256" key="2">
    <source>
        <dbReference type="SAM" id="MobiDB-lite"/>
    </source>
</evidence>
<evidence type="ECO:0000313" key="4">
    <source>
        <dbReference type="Proteomes" id="UP000269669"/>
    </source>
</evidence>
<feature type="compositionally biased region" description="Basic and acidic residues" evidence="2">
    <location>
        <begin position="637"/>
        <end position="646"/>
    </location>
</feature>
<dbReference type="PANTHER" id="PTHR12558:SF13">
    <property type="entry name" value="CELL DIVISION CYCLE PROTEIN 27 HOMOLOG"/>
    <property type="match status" value="1"/>
</dbReference>
<dbReference type="PROSITE" id="PS50005">
    <property type="entry name" value="TPR"/>
    <property type="match status" value="4"/>
</dbReference>
<name>A0A428MR53_9BACT</name>
<gene>
    <name evidence="3" type="ORF">EDE15_4993</name>
</gene>
<organism evidence="3 4">
    <name type="scientific">Edaphobacter aggregans</name>
    <dbReference type="NCBI Taxonomy" id="570835"/>
    <lineage>
        <taxon>Bacteria</taxon>
        <taxon>Pseudomonadati</taxon>
        <taxon>Acidobacteriota</taxon>
        <taxon>Terriglobia</taxon>
        <taxon>Terriglobales</taxon>
        <taxon>Acidobacteriaceae</taxon>
        <taxon>Edaphobacter</taxon>
    </lineage>
</organism>
<dbReference type="Gene3D" id="1.25.40.10">
    <property type="entry name" value="Tetratricopeptide repeat domain"/>
    <property type="match status" value="4"/>
</dbReference>
<reference evidence="3 4" key="1">
    <citation type="submission" date="2018-12" db="EMBL/GenBank/DDBJ databases">
        <title>Sequencing of bacterial isolates from soil warming experiment in Harvard Forest, Massachusetts, USA.</title>
        <authorList>
            <person name="Deangelis K."/>
        </authorList>
    </citation>
    <scope>NUCLEOTIDE SEQUENCE [LARGE SCALE GENOMIC DNA]</scope>
    <source>
        <strain evidence="3 4">EB153</strain>
    </source>
</reference>
<evidence type="ECO:0000313" key="3">
    <source>
        <dbReference type="EMBL" id="RSL19330.1"/>
    </source>
</evidence>
<accession>A0A428MR53</accession>
<feature type="repeat" description="TPR" evidence="1">
    <location>
        <begin position="70"/>
        <end position="103"/>
    </location>
</feature>
<dbReference type="Pfam" id="PF14559">
    <property type="entry name" value="TPR_19"/>
    <property type="match status" value="2"/>
</dbReference>
<dbReference type="OrthoDB" id="107618at2"/>
<feature type="repeat" description="TPR" evidence="1">
    <location>
        <begin position="562"/>
        <end position="595"/>
    </location>
</feature>
<feature type="region of interest" description="Disordered" evidence="2">
    <location>
        <begin position="625"/>
        <end position="646"/>
    </location>
</feature>
<dbReference type="Pfam" id="PF13432">
    <property type="entry name" value="TPR_16"/>
    <property type="match status" value="2"/>
</dbReference>
<comment type="caution">
    <text evidence="3">The sequence shown here is derived from an EMBL/GenBank/DDBJ whole genome shotgun (WGS) entry which is preliminary data.</text>
</comment>
<keyword evidence="4" id="KW-1185">Reference proteome</keyword>
<dbReference type="InterPro" id="IPR019734">
    <property type="entry name" value="TPR_rpt"/>
</dbReference>
<proteinExistence type="predicted"/>
<protein>
    <submittedName>
        <fullName evidence="3">Tetratricopeptide repeat protein</fullName>
    </submittedName>
</protein>
<dbReference type="EMBL" id="RSDW01000001">
    <property type="protein sequence ID" value="RSL19330.1"/>
    <property type="molecule type" value="Genomic_DNA"/>
</dbReference>
<dbReference type="SUPFAM" id="SSF48452">
    <property type="entry name" value="TPR-like"/>
    <property type="match status" value="3"/>
</dbReference>
<sequence length="646" mass="70869">MNRCEHPPRRGLFGKLRDCFFFLLLSVGSVFGQGDFESHLQDAVKAQSAGDIPAAIAAYQGAVAIRQDVPEVWANLGLMQHQAGDSSGAMVSFRTANKLQPKLFVPVLFLGLENLQLGNRAEAVRYLSTARQLHPNDPEVYMGLGRAYFGLKQFENASLAYRRATELNKKSGEAWYRRGVTHLEIAEATSGEFAALNRQSPYFQELNAESLNDQGKLVEATETYRKLLAVPDAPPCSRASLGLVLIRRGEVSEAQNELEKDQKSGGCSLAELGLIRLALARGETQLAIQSLGALWELDPGFLRAHASVLTIEMPAEQISNFDQALAQASSADLPAGAVSMLRLSLQGGRTLAVDGYESDGSVVDVTPSQRAQDYYTRREYWRCTKSLLPALTTLSRDKLSLLAACSFYTGEFQTTLAAAKRLRQAYHAEEVGLYWSIRAEQRLAVLYLIYAGEVEPDSIRLHELLAESYRDRGKFSDAEAEYKVALDINPREFAALIGAAANYLQEQRIDPAAEMIQRALAENPSDSEANYVMGEVMIAKHSYPEAEPYLKAALVAKAELVPRVHVLLGQVYAGQGDTARAIEEFKAGLSSDDDGSAHFQLGRLYQKSGEGKLAADAFEKSKALSQRKQTAASGLMEQDKQLPPHP</sequence>
<dbReference type="Proteomes" id="UP000269669">
    <property type="component" value="Unassembled WGS sequence"/>
</dbReference>